<keyword evidence="2" id="KW-1185">Reference proteome</keyword>
<evidence type="ECO:0000313" key="1">
    <source>
        <dbReference type="EMBL" id="USI71624.1"/>
    </source>
</evidence>
<gene>
    <name evidence="1" type="ORF">LHA26_09770</name>
</gene>
<dbReference type="Proteomes" id="UP001056937">
    <property type="component" value="Chromosome 1"/>
</dbReference>
<evidence type="ECO:0000313" key="2">
    <source>
        <dbReference type="Proteomes" id="UP001056937"/>
    </source>
</evidence>
<dbReference type="RefSeq" id="WP_252165437.1">
    <property type="nucleotide sequence ID" value="NZ_CP084930.1"/>
</dbReference>
<dbReference type="NCBIfam" id="NF047331">
    <property type="entry name" value="phage_HTJ"/>
    <property type="match status" value="1"/>
</dbReference>
<organism evidence="1 2">
    <name type="scientific">Sphingomonas morindae</name>
    <dbReference type="NCBI Taxonomy" id="1541170"/>
    <lineage>
        <taxon>Bacteria</taxon>
        <taxon>Pseudomonadati</taxon>
        <taxon>Pseudomonadota</taxon>
        <taxon>Alphaproteobacteria</taxon>
        <taxon>Sphingomonadales</taxon>
        <taxon>Sphingomonadaceae</taxon>
        <taxon>Sphingomonas</taxon>
    </lineage>
</organism>
<proteinExistence type="predicted"/>
<dbReference type="EMBL" id="CP084930">
    <property type="protein sequence ID" value="USI71624.1"/>
    <property type="molecule type" value="Genomic_DNA"/>
</dbReference>
<accession>A0ABY4X415</accession>
<reference evidence="1" key="1">
    <citation type="journal article" date="2022" name="Toxins">
        <title>Genomic Analysis of Sphingopyxis sp. USTB-05 for Biodegrading Cyanobacterial Hepatotoxins.</title>
        <authorList>
            <person name="Liu C."/>
            <person name="Xu Q."/>
            <person name="Zhao Z."/>
            <person name="Zhang H."/>
            <person name="Liu X."/>
            <person name="Yin C."/>
            <person name="Liu Y."/>
            <person name="Yan H."/>
        </authorList>
    </citation>
    <scope>NUCLEOTIDE SEQUENCE</scope>
    <source>
        <strain evidence="1">NBD5</strain>
    </source>
</reference>
<sequence>MAYQASDLQKIQDCIASGVLETRFADGRSVKYQTLDQLLAAERVIKADLAAQARAARGATARKLASYSSGFGGGFGRPDRC</sequence>
<name>A0ABY4X415_9SPHN</name>
<protein>
    <submittedName>
        <fullName evidence="1">Uncharacterized protein</fullName>
    </submittedName>
</protein>